<dbReference type="Proteomes" id="UP000013909">
    <property type="component" value="Unassembled WGS sequence"/>
</dbReference>
<keyword evidence="2" id="KW-1185">Reference proteome</keyword>
<evidence type="ECO:0000313" key="1">
    <source>
        <dbReference type="EMBL" id="EON74801.1"/>
    </source>
</evidence>
<evidence type="ECO:0008006" key="3">
    <source>
        <dbReference type="Google" id="ProtNLM"/>
    </source>
</evidence>
<organism evidence="1 2">
    <name type="scientific">Lunatimonas lonarensis</name>
    <dbReference type="NCBI Taxonomy" id="1232681"/>
    <lineage>
        <taxon>Bacteria</taxon>
        <taxon>Pseudomonadati</taxon>
        <taxon>Bacteroidota</taxon>
        <taxon>Cytophagia</taxon>
        <taxon>Cytophagales</taxon>
        <taxon>Cyclobacteriaceae</taxon>
    </lineage>
</organism>
<sequence>MKSYLLVIGTICMLIGCQEMEIEVADRPFLREKFNGKYELLSARSEVAIDLNNDGIASSNLLDENSTIWFSSLKIRIPDESEIFLKHNEFVFTEFWPTENDRRLRVSGFIPTYDAPVWGPYYDL</sequence>
<proteinExistence type="predicted"/>
<gene>
    <name evidence="1" type="ORF">ADIS_4772</name>
</gene>
<dbReference type="OrthoDB" id="1437849at2"/>
<comment type="caution">
    <text evidence="1">The sequence shown here is derived from an EMBL/GenBank/DDBJ whole genome shotgun (WGS) entry which is preliminary data.</text>
</comment>
<reference evidence="1 2" key="1">
    <citation type="submission" date="2013-02" db="EMBL/GenBank/DDBJ databases">
        <title>A novel strain isolated from Lonar lake, Maharashtra, India.</title>
        <authorList>
            <person name="Singh A."/>
        </authorList>
    </citation>
    <scope>NUCLEOTIDE SEQUENCE [LARGE SCALE GENOMIC DNA]</scope>
    <source>
        <strain evidence="1 2">AK24</strain>
    </source>
</reference>
<dbReference type="EMBL" id="AQHR01000122">
    <property type="protein sequence ID" value="EON74801.1"/>
    <property type="molecule type" value="Genomic_DNA"/>
</dbReference>
<dbReference type="RefSeq" id="WP_010856883.1">
    <property type="nucleotide sequence ID" value="NZ_AQHR01000122.1"/>
</dbReference>
<name>R7ZL24_9BACT</name>
<dbReference type="AlphaFoldDB" id="R7ZL24"/>
<dbReference type="PROSITE" id="PS51257">
    <property type="entry name" value="PROKAR_LIPOPROTEIN"/>
    <property type="match status" value="1"/>
</dbReference>
<protein>
    <recommendedName>
        <fullName evidence="3">Lipoprotein</fullName>
    </recommendedName>
</protein>
<accession>R7ZL24</accession>
<evidence type="ECO:0000313" key="2">
    <source>
        <dbReference type="Proteomes" id="UP000013909"/>
    </source>
</evidence>